<keyword evidence="2" id="KW-1185">Reference proteome</keyword>
<dbReference type="KEGG" id="vg:65130713"/>
<sequence length="155" mass="17856">MAEKKMNILLEEVNGENIQDVIANSSKVTEDIATKAAEKIAERRKEKLTNELVAIVQKCEFTVSSAVLQVRRSNRTNQRIKTYLKELSALAEDIKSGNKPVSAWDKEAREMKKQYDKDLIEIGKSIDESQKELRDIFPDSWQWTYDELVPGVNRR</sequence>
<dbReference type="RefSeq" id="YP_010112248.1">
    <property type="nucleotide sequence ID" value="NC_055889.1"/>
</dbReference>
<evidence type="ECO:0000313" key="2">
    <source>
        <dbReference type="Proteomes" id="UP000593713"/>
    </source>
</evidence>
<protein>
    <submittedName>
        <fullName evidence="1">Uncharacterized protein</fullName>
    </submittedName>
</protein>
<name>A0A7M1RRA2_9CAUD</name>
<proteinExistence type="predicted"/>
<dbReference type="GeneID" id="65130713"/>
<dbReference type="EMBL" id="MT774396">
    <property type="protein sequence ID" value="QOR56796.1"/>
    <property type="molecule type" value="Genomic_DNA"/>
</dbReference>
<reference evidence="1 2" key="1">
    <citation type="submission" date="2020-07" db="EMBL/GenBank/DDBJ databases">
        <title>Taxonomic proposal: Crassvirales, a new order of highly abundant and diverse bacterial viruses.</title>
        <authorList>
            <person name="Shkoporov A.N."/>
            <person name="Stockdale S.R."/>
            <person name="Guerin E."/>
            <person name="Ross R.P."/>
            <person name="Hill C."/>
        </authorList>
    </citation>
    <scope>NUCLEOTIDE SEQUENCE [LARGE SCALE GENOMIC DNA]</scope>
</reference>
<accession>A0A7M1RRA2</accession>
<organism evidence="1 2">
    <name type="scientific">uncultured phage cr53_1</name>
    <dbReference type="NCBI Taxonomy" id="2772080"/>
    <lineage>
        <taxon>Viruses</taxon>
        <taxon>Duplodnaviria</taxon>
        <taxon>Heunggongvirae</taxon>
        <taxon>Uroviricota</taxon>
        <taxon>Caudoviricetes</taxon>
        <taxon>Crassvirales</taxon>
        <taxon>Suoliviridae</taxon>
        <taxon>Loutivirinae</taxon>
        <taxon>Blohavirus</taxon>
        <taxon>Blohavirus americanus</taxon>
    </lineage>
</organism>
<dbReference type="Proteomes" id="UP000593713">
    <property type="component" value="Segment"/>
</dbReference>
<evidence type="ECO:0000313" key="1">
    <source>
        <dbReference type="EMBL" id="QOR56796.1"/>
    </source>
</evidence>